<dbReference type="NCBIfam" id="NF038093">
    <property type="entry name" value="GrdX"/>
    <property type="match status" value="1"/>
</dbReference>
<proteinExistence type="predicted"/>
<dbReference type="RefSeq" id="WP_213541237.1">
    <property type="nucleotide sequence ID" value="NZ_AP023418.1"/>
</dbReference>
<name>A0A810PX60_9FIRM</name>
<dbReference type="AlphaFoldDB" id="A0A810PX60"/>
<gene>
    <name evidence="1" type="primary">grdX</name>
    <name evidence="1" type="ORF">MM50RIKEN_00130</name>
</gene>
<dbReference type="EMBL" id="AP023418">
    <property type="protein sequence ID" value="BCK80250.1"/>
    <property type="molecule type" value="Genomic_DNA"/>
</dbReference>
<reference evidence="1" key="1">
    <citation type="submission" date="2020-09" db="EMBL/GenBank/DDBJ databases">
        <title>New species isolated from human feces.</title>
        <authorList>
            <person name="Kitahara M."/>
            <person name="Shigeno Y."/>
            <person name="Shime M."/>
            <person name="Matsumoto Y."/>
            <person name="Nakamura S."/>
            <person name="Motooka D."/>
            <person name="Fukuoka S."/>
            <person name="Nishikawa H."/>
            <person name="Benno Y."/>
        </authorList>
    </citation>
    <scope>NUCLEOTIDE SEQUENCE</scope>
    <source>
        <strain evidence="1">MM50</strain>
    </source>
</reference>
<dbReference type="InterPro" id="IPR047735">
    <property type="entry name" value="GrdX-like"/>
</dbReference>
<accession>A0A810PX60</accession>
<sequence length="122" mass="14236">MYLIVTNNPMAAKEFAGQGEVRLYPEDTYREILVRARDLVYIGHRLCNHPLYGSLRPHETPYRTVVLSDRPQTPDEEECLIMSEAITRIDTFTPPDRAKMPQRILEDYQMIDCSLVRNTFAF</sequence>
<evidence type="ECO:0000313" key="2">
    <source>
        <dbReference type="Proteomes" id="UP000681035"/>
    </source>
</evidence>
<evidence type="ECO:0000313" key="1">
    <source>
        <dbReference type="EMBL" id="BCK80250.1"/>
    </source>
</evidence>
<dbReference type="KEGG" id="vcop:MM50RIKEN_00130"/>
<organism evidence="1 2">
    <name type="scientific">Vescimonas coprocola</name>
    <dbReference type="NCBI Taxonomy" id="2714355"/>
    <lineage>
        <taxon>Bacteria</taxon>
        <taxon>Bacillati</taxon>
        <taxon>Bacillota</taxon>
        <taxon>Clostridia</taxon>
        <taxon>Eubacteriales</taxon>
        <taxon>Oscillospiraceae</taxon>
        <taxon>Vescimonas</taxon>
    </lineage>
</organism>
<keyword evidence="2" id="KW-1185">Reference proteome</keyword>
<protein>
    <submittedName>
        <fullName evidence="1">Glycine reductase complex protein</fullName>
    </submittedName>
</protein>
<dbReference type="Proteomes" id="UP000681035">
    <property type="component" value="Chromosome"/>
</dbReference>